<evidence type="ECO:0000259" key="3">
    <source>
        <dbReference type="PROSITE" id="PS50887"/>
    </source>
</evidence>
<dbReference type="SUPFAM" id="SSF55785">
    <property type="entry name" value="PYP-like sensor domain (PAS domain)"/>
    <property type="match status" value="2"/>
</dbReference>
<evidence type="ECO:0000259" key="2">
    <source>
        <dbReference type="PROSITE" id="PS50113"/>
    </source>
</evidence>
<evidence type="ECO:0000259" key="1">
    <source>
        <dbReference type="PROSITE" id="PS50112"/>
    </source>
</evidence>
<proteinExistence type="predicted"/>
<dbReference type="InterPro" id="IPR000014">
    <property type="entry name" value="PAS"/>
</dbReference>
<dbReference type="InterPro" id="IPR029787">
    <property type="entry name" value="Nucleotide_cyclase"/>
</dbReference>
<accession>A0A412FIR9</accession>
<dbReference type="SMART" id="SM00091">
    <property type="entry name" value="PAS"/>
    <property type="match status" value="2"/>
</dbReference>
<dbReference type="PROSITE" id="PS50112">
    <property type="entry name" value="PAS"/>
    <property type="match status" value="1"/>
</dbReference>
<dbReference type="SUPFAM" id="SSF55073">
    <property type="entry name" value="Nucleotide cyclase"/>
    <property type="match status" value="1"/>
</dbReference>
<dbReference type="NCBIfam" id="TIGR00229">
    <property type="entry name" value="sensory_box"/>
    <property type="match status" value="1"/>
</dbReference>
<comment type="caution">
    <text evidence="4">The sequence shown here is derived from an EMBL/GenBank/DDBJ whole genome shotgun (WGS) entry which is preliminary data.</text>
</comment>
<dbReference type="Proteomes" id="UP000284178">
    <property type="component" value="Unassembled WGS sequence"/>
</dbReference>
<dbReference type="SMART" id="SM00267">
    <property type="entry name" value="GGDEF"/>
    <property type="match status" value="1"/>
</dbReference>
<dbReference type="InterPro" id="IPR000160">
    <property type="entry name" value="GGDEF_dom"/>
</dbReference>
<dbReference type="SUPFAM" id="SSF55781">
    <property type="entry name" value="GAF domain-like"/>
    <property type="match status" value="1"/>
</dbReference>
<dbReference type="PROSITE" id="PS50113">
    <property type="entry name" value="PAC"/>
    <property type="match status" value="1"/>
</dbReference>
<name>A0A412FIR9_9FIRM</name>
<feature type="domain" description="PAC" evidence="2">
    <location>
        <begin position="209"/>
        <end position="260"/>
    </location>
</feature>
<dbReference type="Pfam" id="PF08447">
    <property type="entry name" value="PAS_3"/>
    <property type="match status" value="1"/>
</dbReference>
<dbReference type="RefSeq" id="WP_117896141.1">
    <property type="nucleotide sequence ID" value="NZ_CABJCV010000029.1"/>
</dbReference>
<organism evidence="4 5">
    <name type="scientific">Holdemania filiformis</name>
    <dbReference type="NCBI Taxonomy" id="61171"/>
    <lineage>
        <taxon>Bacteria</taxon>
        <taxon>Bacillati</taxon>
        <taxon>Bacillota</taxon>
        <taxon>Erysipelotrichia</taxon>
        <taxon>Erysipelotrichales</taxon>
        <taxon>Erysipelotrichaceae</taxon>
        <taxon>Holdemania</taxon>
    </lineage>
</organism>
<dbReference type="NCBIfam" id="TIGR00254">
    <property type="entry name" value="GGDEF"/>
    <property type="match status" value="1"/>
</dbReference>
<dbReference type="InterPro" id="IPR013655">
    <property type="entry name" value="PAS_fold_3"/>
</dbReference>
<dbReference type="Gene3D" id="3.30.450.20">
    <property type="entry name" value="PAS domain"/>
    <property type="match status" value="2"/>
</dbReference>
<dbReference type="Pfam" id="PF00990">
    <property type="entry name" value="GGDEF"/>
    <property type="match status" value="1"/>
</dbReference>
<dbReference type="PANTHER" id="PTHR44757">
    <property type="entry name" value="DIGUANYLATE CYCLASE DGCP"/>
    <property type="match status" value="1"/>
</dbReference>
<dbReference type="InterPro" id="IPR052155">
    <property type="entry name" value="Biofilm_reg_signaling"/>
</dbReference>
<dbReference type="Gene3D" id="3.30.450.40">
    <property type="match status" value="1"/>
</dbReference>
<protein>
    <submittedName>
        <fullName evidence="4">Diguanylate cyclase</fullName>
    </submittedName>
</protein>
<evidence type="ECO:0000313" key="4">
    <source>
        <dbReference type="EMBL" id="RGR68036.1"/>
    </source>
</evidence>
<feature type="domain" description="GGDEF" evidence="3">
    <location>
        <begin position="418"/>
        <end position="551"/>
    </location>
</feature>
<dbReference type="GeneID" id="83016980"/>
<feature type="domain" description="PAS" evidence="1">
    <location>
        <begin position="152"/>
        <end position="206"/>
    </location>
</feature>
<dbReference type="Pfam" id="PF01590">
    <property type="entry name" value="GAF"/>
    <property type="match status" value="1"/>
</dbReference>
<dbReference type="SMART" id="SM00065">
    <property type="entry name" value="GAF"/>
    <property type="match status" value="1"/>
</dbReference>
<sequence length="760" mass="88940">MNNSEFSGEPQVFPLIQALFVDNDWTRLESLLDENIQWHATEPCRDYSGLGQVRDHIESQMHRHRETLICTTAPVSSALDERYRLITVKALMQGKDCHSLILTLIQDQESGKFCFVQVSPAQITSAAYQNQELALTFLPDQMPGGIFHCLFDEPLTLLQTSDSFLQLTGYTREEIRTELHNSFRALIDPRDYENTLVEVREQLRHGCDKELQFRLLRKNAEPIWVLDKGRYLQDEWGRQYFCCILVDISESKRIAEEFRLSLQRYEIIMNQTQDIIFEWNIATDELTFSENWKQYLGYPLQTTVSGLLDEKNTNFYPEQRSLFADLCRRIRAGQAYIEDELQLHDIHRQPNWFRIRVTTQLDENQKPIKAIGILSNIDEDKQRAQKLLEKAQRDPLTQYYNKETAQTLIQDWLSTQPAQNALMIIDIDDFKIVNDTLGHLFGDAFLIEATSRIRQLFRSEDILGRVGGDEFLVFMKNIPDRELAEKKARQIIEAFQSIELHNQKILKVSCSIGIAMTSPANPNFHYWFHRADQALYSMKSQGKNQYAFYNQLADDNAFFPMVEGASAVNARIDSNLLKKYETPRISEFIFNKLYEAQDLERCIQEILEIIGRHFDVSRVYIFENSDDDQYCTNTFEWCNEGIPPEKENLRHISYEDDLEGRYLANFDENGLFYCQDIQSLDPAQVRLLEPQKIKSLLQCLIQDRGRPRGYIGFDECREKRLWDQEQINVLTYVAEILSVFLLKKRAEDRIQQLESSLKVK</sequence>
<dbReference type="InterPro" id="IPR043128">
    <property type="entry name" value="Rev_trsase/Diguanyl_cyclase"/>
</dbReference>
<dbReference type="InterPro" id="IPR029016">
    <property type="entry name" value="GAF-like_dom_sf"/>
</dbReference>
<dbReference type="InterPro" id="IPR003018">
    <property type="entry name" value="GAF"/>
</dbReference>
<dbReference type="EMBL" id="QRUP01000029">
    <property type="protein sequence ID" value="RGR68036.1"/>
    <property type="molecule type" value="Genomic_DNA"/>
</dbReference>
<keyword evidence="5" id="KW-1185">Reference proteome</keyword>
<dbReference type="InterPro" id="IPR000700">
    <property type="entry name" value="PAS-assoc_C"/>
</dbReference>
<dbReference type="PROSITE" id="PS50887">
    <property type="entry name" value="GGDEF"/>
    <property type="match status" value="1"/>
</dbReference>
<evidence type="ECO:0000313" key="5">
    <source>
        <dbReference type="Proteomes" id="UP000284178"/>
    </source>
</evidence>
<reference evidence="4 5" key="1">
    <citation type="submission" date="2018-08" db="EMBL/GenBank/DDBJ databases">
        <title>A genome reference for cultivated species of the human gut microbiota.</title>
        <authorList>
            <person name="Zou Y."/>
            <person name="Xue W."/>
            <person name="Luo G."/>
        </authorList>
    </citation>
    <scope>NUCLEOTIDE SEQUENCE [LARGE SCALE GENOMIC DNA]</scope>
    <source>
        <strain evidence="4 5">AF24-29</strain>
    </source>
</reference>
<dbReference type="AlphaFoldDB" id="A0A412FIR9"/>
<dbReference type="CDD" id="cd00130">
    <property type="entry name" value="PAS"/>
    <property type="match status" value="1"/>
</dbReference>
<dbReference type="Gene3D" id="3.30.70.270">
    <property type="match status" value="1"/>
</dbReference>
<dbReference type="InterPro" id="IPR035965">
    <property type="entry name" value="PAS-like_dom_sf"/>
</dbReference>
<dbReference type="CDD" id="cd01949">
    <property type="entry name" value="GGDEF"/>
    <property type="match status" value="1"/>
</dbReference>
<dbReference type="PANTHER" id="PTHR44757:SF2">
    <property type="entry name" value="BIOFILM ARCHITECTURE MAINTENANCE PROTEIN MBAA"/>
    <property type="match status" value="1"/>
</dbReference>
<gene>
    <name evidence="4" type="ORF">DWY25_16410</name>
</gene>